<dbReference type="Proteomes" id="UP000001222">
    <property type="component" value="Segment"/>
</dbReference>
<name>K4PW83_9CAUD</name>
<evidence type="ECO:0000313" key="2">
    <source>
        <dbReference type="Proteomes" id="UP000001222"/>
    </source>
</evidence>
<sequence length="274" mass="28849">MRMYNEQGVPASAQFLWNNVQPNGTLVPIEDSRTDVLPLPGQSMLGRESALRTFRIDAKAGDKLALTVQGNNPDCAFLQSDSSSRPLLTVKLTQEATVTLPSSELVTGKGARVSFVAGGSEATQLLVADNTPMTISYNTIAMSSPSILVDAATGVFSFVDTAVGLLTVSAQVVRKTGGSGLANWAMFIEASSDNTTWTAVPGSARRVSLASQEANEYRVVDFTLPVQVAPGTYFRLRHVTDASAKQIGIVSIPAQGNVPSSAGVIVGFYCTTKG</sequence>
<protein>
    <submittedName>
        <fullName evidence="1">Uncharacterized protein</fullName>
    </submittedName>
</protein>
<keyword evidence="2" id="KW-1185">Reference proteome</keyword>
<dbReference type="RefSeq" id="YP_006990473.1">
    <property type="nucleotide sequence ID" value="NC_019420.1"/>
</dbReference>
<proteinExistence type="predicted"/>
<reference evidence="1 2" key="1">
    <citation type="journal article" date="2013" name="Genome Announc.">
        <title>Complete Genome Sequences of Edwardsiella tarda-Lytic Bacteriophages KF-1 and IW-1.</title>
        <authorList>
            <person name="Yasuike M."/>
            <person name="Sugaya E."/>
            <person name="Nakamura Y."/>
            <person name="Shigenobu Y."/>
            <person name="Kawato Y."/>
            <person name="Kai W."/>
            <person name="Fujiwara A."/>
            <person name="Sano M."/>
            <person name="Kobayashi T."/>
            <person name="Nakai T."/>
        </authorList>
    </citation>
    <scope>NUCLEOTIDE SEQUENCE [LARGE SCALE GENOMIC DNA]</scope>
</reference>
<dbReference type="GeneID" id="13997443"/>
<accession>K4PW83</accession>
<evidence type="ECO:0000313" key="1">
    <source>
        <dbReference type="EMBL" id="BAM63091.1"/>
    </source>
</evidence>
<organism evidence="1 2">
    <name type="scientific">Edwardsiella phage KF-1</name>
    <dbReference type="NCBI Taxonomy" id="1244856"/>
    <lineage>
        <taxon>Viruses</taxon>
        <taxon>Duplodnaviria</taxon>
        <taxon>Heunggongvirae</taxon>
        <taxon>Uroviricota</taxon>
        <taxon>Caudoviricetes</taxon>
        <taxon>Kafunavirus</taxon>
        <taxon>Kafunavirus KF1</taxon>
    </lineage>
</organism>
<dbReference type="EMBL" id="AB757800">
    <property type="protein sequence ID" value="BAM63091.1"/>
    <property type="molecule type" value="Genomic_DNA"/>
</dbReference>
<dbReference type="KEGG" id="vg:13997443"/>